<feature type="region of interest" description="Disordered" evidence="7">
    <location>
        <begin position="55"/>
        <end position="101"/>
    </location>
</feature>
<evidence type="ECO:0000313" key="8">
    <source>
        <dbReference type="EMBL" id="QDI90047.1"/>
    </source>
</evidence>
<gene>
    <name evidence="8" type="primary">gpsB</name>
    <name evidence="8" type="ORF">EPH95_01710</name>
</gene>
<evidence type="ECO:0000256" key="5">
    <source>
        <dbReference type="ARBA" id="ARBA00023054"/>
    </source>
</evidence>
<dbReference type="AlphaFoldDB" id="A0A514LDX1"/>
<keyword evidence="4" id="KW-0133">Cell shape</keyword>
<evidence type="ECO:0000256" key="3">
    <source>
        <dbReference type="ARBA" id="ARBA00022618"/>
    </source>
</evidence>
<dbReference type="Gene3D" id="6.10.250.660">
    <property type="match status" value="1"/>
</dbReference>
<dbReference type="InterPro" id="IPR011229">
    <property type="entry name" value="Cell_cycle_GpsB"/>
</dbReference>
<protein>
    <submittedName>
        <fullName evidence="8">Cell division regulator GpsB</fullName>
    </submittedName>
</protein>
<feature type="compositionally biased region" description="Low complexity" evidence="7">
    <location>
        <begin position="62"/>
        <end position="76"/>
    </location>
</feature>
<dbReference type="Proteomes" id="UP000319756">
    <property type="component" value="Chromosome"/>
</dbReference>
<dbReference type="GO" id="GO:0008360">
    <property type="term" value="P:regulation of cell shape"/>
    <property type="evidence" value="ECO:0007669"/>
    <property type="project" value="UniProtKB-KW"/>
</dbReference>
<keyword evidence="3 8" id="KW-0132">Cell division</keyword>
<comment type="subcellular location">
    <subcellularLocation>
        <location evidence="1">Cytoplasm</location>
    </subcellularLocation>
</comment>
<sequence>MMPANVQLEAKEILEKEFKTSMKGYNKEEVDQFLDTIIQDYERFREQVEKLEKEVGQLRKMQSSSISQRSQRSQPEPAEEATESRAPAAPAAADTSAGTTNYDLLKRISNLEKEVFGKKLSE</sequence>
<accession>A0A514LDX1</accession>
<name>A0A514LDX1_9BACI</name>
<dbReference type="PIRSF" id="PIRSF029938">
    <property type="entry name" value="UCP029938"/>
    <property type="match status" value="1"/>
</dbReference>
<reference evidence="9" key="1">
    <citation type="submission" date="2019-01" db="EMBL/GenBank/DDBJ databases">
        <title>Genomic analysis of Salicibibacter sp. NKC3-5.</title>
        <authorList>
            <person name="Oh Y.J."/>
        </authorList>
    </citation>
    <scope>NUCLEOTIDE SEQUENCE [LARGE SCALE GENOMIC DNA]</scope>
    <source>
        <strain evidence="9">NKC3-5</strain>
    </source>
</reference>
<evidence type="ECO:0000256" key="1">
    <source>
        <dbReference type="ARBA" id="ARBA00004496"/>
    </source>
</evidence>
<evidence type="ECO:0000313" key="9">
    <source>
        <dbReference type="Proteomes" id="UP000319756"/>
    </source>
</evidence>
<dbReference type="NCBIfam" id="TIGR03544">
    <property type="entry name" value="DivI1A_domain"/>
    <property type="match status" value="1"/>
</dbReference>
<dbReference type="Pfam" id="PF05103">
    <property type="entry name" value="DivIVA"/>
    <property type="match status" value="1"/>
</dbReference>
<organism evidence="8 9">
    <name type="scientific">Salicibibacter halophilus</name>
    <dbReference type="NCBI Taxonomy" id="2502791"/>
    <lineage>
        <taxon>Bacteria</taxon>
        <taxon>Bacillati</taxon>
        <taxon>Bacillota</taxon>
        <taxon>Bacilli</taxon>
        <taxon>Bacillales</taxon>
        <taxon>Bacillaceae</taxon>
        <taxon>Salicibibacter</taxon>
    </lineage>
</organism>
<dbReference type="GO" id="GO:0005737">
    <property type="term" value="C:cytoplasm"/>
    <property type="evidence" value="ECO:0007669"/>
    <property type="project" value="UniProtKB-SubCell"/>
</dbReference>
<proteinExistence type="predicted"/>
<evidence type="ECO:0000256" key="6">
    <source>
        <dbReference type="ARBA" id="ARBA00023306"/>
    </source>
</evidence>
<keyword evidence="9" id="KW-1185">Reference proteome</keyword>
<keyword evidence="5" id="KW-0175">Coiled coil</keyword>
<feature type="compositionally biased region" description="Low complexity" evidence="7">
    <location>
        <begin position="84"/>
        <end position="100"/>
    </location>
</feature>
<evidence type="ECO:0000256" key="4">
    <source>
        <dbReference type="ARBA" id="ARBA00022960"/>
    </source>
</evidence>
<dbReference type="InterPro" id="IPR019933">
    <property type="entry name" value="DivIVA_domain"/>
</dbReference>
<dbReference type="PANTHER" id="PTHR35794">
    <property type="entry name" value="CELL DIVISION PROTEIN DIVIVA"/>
    <property type="match status" value="1"/>
</dbReference>
<keyword evidence="2" id="KW-0963">Cytoplasm</keyword>
<dbReference type="RefSeq" id="WP_142086792.1">
    <property type="nucleotide sequence ID" value="NZ_CP035485.1"/>
</dbReference>
<dbReference type="GO" id="GO:0051301">
    <property type="term" value="P:cell division"/>
    <property type="evidence" value="ECO:0007669"/>
    <property type="project" value="UniProtKB-KW"/>
</dbReference>
<dbReference type="EMBL" id="CP035485">
    <property type="protein sequence ID" value="QDI90047.1"/>
    <property type="molecule type" value="Genomic_DNA"/>
</dbReference>
<dbReference type="KEGG" id="sale:EPH95_01710"/>
<evidence type="ECO:0000256" key="2">
    <source>
        <dbReference type="ARBA" id="ARBA00022490"/>
    </source>
</evidence>
<dbReference type="NCBIfam" id="NF010725">
    <property type="entry name" value="PRK14127.1"/>
    <property type="match status" value="1"/>
</dbReference>
<dbReference type="OrthoDB" id="389699at2"/>
<keyword evidence="6" id="KW-0131">Cell cycle</keyword>
<dbReference type="InterPro" id="IPR007793">
    <property type="entry name" value="DivIVA_fam"/>
</dbReference>
<dbReference type="PANTHER" id="PTHR35794:SF1">
    <property type="entry name" value="CELL CYCLE PROTEIN GPSB"/>
    <property type="match status" value="1"/>
</dbReference>
<evidence type="ECO:0000256" key="7">
    <source>
        <dbReference type="SAM" id="MobiDB-lite"/>
    </source>
</evidence>